<accession>A0A2L0HFB3</accession>
<proteinExistence type="predicted"/>
<protein>
    <submittedName>
        <fullName evidence="1">Uncharacterized protein</fullName>
    </submittedName>
</protein>
<sequence>MTPKRFAECLASLRWTTIDLTSALQCQLAWIEAMESGQAEIPEDLACWLESLAKFHEAAGIPIRYRDLAQF</sequence>
<dbReference type="Proteomes" id="UP000239340">
    <property type="component" value="Plasmid pSfreNXT3c"/>
</dbReference>
<gene>
    <name evidence="1" type="ORF">NXT3_PC00691</name>
</gene>
<keyword evidence="1" id="KW-0614">Plasmid</keyword>
<dbReference type="AlphaFoldDB" id="A0A2L0HFB3"/>
<evidence type="ECO:0000313" key="1">
    <source>
        <dbReference type="EMBL" id="AUX79852.1"/>
    </source>
</evidence>
<evidence type="ECO:0000313" key="2">
    <source>
        <dbReference type="Proteomes" id="UP000239340"/>
    </source>
</evidence>
<organism evidence="1 2">
    <name type="scientific">Rhizobium fredii</name>
    <name type="common">Sinorhizobium fredii</name>
    <dbReference type="NCBI Taxonomy" id="380"/>
    <lineage>
        <taxon>Bacteria</taxon>
        <taxon>Pseudomonadati</taxon>
        <taxon>Pseudomonadota</taxon>
        <taxon>Alphaproteobacteria</taxon>
        <taxon>Hyphomicrobiales</taxon>
        <taxon>Rhizobiaceae</taxon>
        <taxon>Sinorhizobium/Ensifer group</taxon>
        <taxon>Sinorhizobium</taxon>
    </lineage>
</organism>
<name>A0A2L0HFB3_RHIFR</name>
<reference evidence="1 2" key="1">
    <citation type="submission" date="2017-10" db="EMBL/GenBank/DDBJ databases">
        <title>Analysis of the genome sequences of Rhizobium populations associated to common bean (phaseolus vulgaris).</title>
        <authorList>
            <person name="Bustos P."/>
            <person name="Santamaria R.I."/>
            <person name="Miranda-Sanchez F."/>
            <person name="Perez-Carrascal O."/>
            <person name="Juarez S."/>
            <person name="Lozano L."/>
            <person name="Martinez-Flores I."/>
            <person name="Vinuesa P."/>
            <person name="Martinez-Romero E."/>
            <person name="Cevallos M.A."/>
            <person name="Romero D."/>
            <person name="Davila G."/>
            <person name="Gonzalez V."/>
        </authorList>
    </citation>
    <scope>NUCLEOTIDE SEQUENCE [LARGE SCALE GENOMIC DNA]</scope>
    <source>
        <strain evidence="1 2">NXT3</strain>
        <plasmid evidence="2">Plasmid psfrenxt3c</plasmid>
    </source>
</reference>
<dbReference type="EMBL" id="CP024310">
    <property type="protein sequence ID" value="AUX79852.1"/>
    <property type="molecule type" value="Genomic_DNA"/>
</dbReference>
<geneLocation type="plasmid" evidence="2">
    <name>psfrenxt3c</name>
</geneLocation>